<feature type="region of interest" description="Disordered" evidence="1">
    <location>
        <begin position="92"/>
        <end position="115"/>
    </location>
</feature>
<evidence type="ECO:0000256" key="1">
    <source>
        <dbReference type="SAM" id="MobiDB-lite"/>
    </source>
</evidence>
<dbReference type="AlphaFoldDB" id="A0A915DFX9"/>
<accession>A0A915DFX9</accession>
<feature type="compositionally biased region" description="Basic and acidic residues" evidence="1">
    <location>
        <begin position="71"/>
        <end position="80"/>
    </location>
</feature>
<dbReference type="SUPFAM" id="SSF54001">
    <property type="entry name" value="Cysteine proteinases"/>
    <property type="match status" value="1"/>
</dbReference>
<feature type="region of interest" description="Disordered" evidence="1">
    <location>
        <begin position="58"/>
        <end position="80"/>
    </location>
</feature>
<reference evidence="3" key="1">
    <citation type="submission" date="2022-11" db="UniProtKB">
        <authorList>
            <consortium name="WormBaseParasite"/>
        </authorList>
    </citation>
    <scope>IDENTIFICATION</scope>
</reference>
<dbReference type="InterPro" id="IPR038765">
    <property type="entry name" value="Papain-like_cys_pep_sf"/>
</dbReference>
<organism evidence="2 3">
    <name type="scientific">Ditylenchus dipsaci</name>
    <dbReference type="NCBI Taxonomy" id="166011"/>
    <lineage>
        <taxon>Eukaryota</taxon>
        <taxon>Metazoa</taxon>
        <taxon>Ecdysozoa</taxon>
        <taxon>Nematoda</taxon>
        <taxon>Chromadorea</taxon>
        <taxon>Rhabditida</taxon>
        <taxon>Tylenchina</taxon>
        <taxon>Tylenchomorpha</taxon>
        <taxon>Sphaerularioidea</taxon>
        <taxon>Anguinidae</taxon>
        <taxon>Anguininae</taxon>
        <taxon>Ditylenchus</taxon>
    </lineage>
</organism>
<sequence>MAELAPGEWLNDKIINFHISLIQERANNDPSLPMVLAMDTFFYQGFLSKSLIGLLSHPTRKNSTESVQESEAAKEDSESHVPCFDFERFLSHNDTDVNKQPEPISSRKPPYLSDC</sequence>
<keyword evidence="2" id="KW-1185">Reference proteome</keyword>
<name>A0A915DFX9_9BILA</name>
<evidence type="ECO:0000313" key="2">
    <source>
        <dbReference type="Proteomes" id="UP000887574"/>
    </source>
</evidence>
<protein>
    <submittedName>
        <fullName evidence="3">Uncharacterized protein</fullName>
    </submittedName>
</protein>
<proteinExistence type="predicted"/>
<dbReference type="Gene3D" id="3.40.395.10">
    <property type="entry name" value="Adenoviral Proteinase, Chain A"/>
    <property type="match status" value="1"/>
</dbReference>
<evidence type="ECO:0000313" key="3">
    <source>
        <dbReference type="WBParaSite" id="jg19121"/>
    </source>
</evidence>
<dbReference type="Proteomes" id="UP000887574">
    <property type="component" value="Unplaced"/>
</dbReference>
<dbReference type="WBParaSite" id="jg19121">
    <property type="protein sequence ID" value="jg19121"/>
    <property type="gene ID" value="jg19121"/>
</dbReference>